<keyword evidence="3 5" id="KW-1133">Transmembrane helix</keyword>
<dbReference type="CDD" id="cd17393">
    <property type="entry name" value="MFS_MosC_like"/>
    <property type="match status" value="1"/>
</dbReference>
<protein>
    <submittedName>
        <fullName evidence="7">MFS transporter</fullName>
    </submittedName>
</protein>
<comment type="caution">
    <text evidence="7">The sequence shown here is derived from an EMBL/GenBank/DDBJ whole genome shotgun (WGS) entry which is preliminary data.</text>
</comment>
<evidence type="ECO:0000256" key="4">
    <source>
        <dbReference type="ARBA" id="ARBA00023136"/>
    </source>
</evidence>
<dbReference type="PANTHER" id="PTHR23514:SF13">
    <property type="entry name" value="INNER MEMBRANE PROTEIN YBJJ"/>
    <property type="match status" value="1"/>
</dbReference>
<feature type="transmembrane region" description="Helical" evidence="5">
    <location>
        <begin position="163"/>
        <end position="182"/>
    </location>
</feature>
<dbReference type="AlphaFoldDB" id="A0A5N8WME4"/>
<dbReference type="InterPro" id="IPR020846">
    <property type="entry name" value="MFS_dom"/>
</dbReference>
<dbReference type="EMBL" id="VMNX01000013">
    <property type="protein sequence ID" value="MPY48322.1"/>
    <property type="molecule type" value="Genomic_DNA"/>
</dbReference>
<dbReference type="GO" id="GO:0022857">
    <property type="term" value="F:transmembrane transporter activity"/>
    <property type="evidence" value="ECO:0007669"/>
    <property type="project" value="InterPro"/>
</dbReference>
<feature type="transmembrane region" description="Helical" evidence="5">
    <location>
        <begin position="98"/>
        <end position="119"/>
    </location>
</feature>
<dbReference type="PANTHER" id="PTHR23514">
    <property type="entry name" value="BYPASS OF STOP CODON PROTEIN 6"/>
    <property type="match status" value="1"/>
</dbReference>
<feature type="transmembrane region" description="Helical" evidence="5">
    <location>
        <begin position="131"/>
        <end position="151"/>
    </location>
</feature>
<evidence type="ECO:0000313" key="8">
    <source>
        <dbReference type="Proteomes" id="UP000373149"/>
    </source>
</evidence>
<reference evidence="7 8" key="1">
    <citation type="submission" date="2019-09" db="EMBL/GenBank/DDBJ databases">
        <authorList>
            <person name="Duangmal K."/>
            <person name="Teo W.F.A."/>
            <person name="Lipun K."/>
        </authorList>
    </citation>
    <scope>NUCLEOTIDE SEQUENCE [LARGE SCALE GENOMIC DNA]</scope>
    <source>
        <strain evidence="7 8">K1PN6</strain>
    </source>
</reference>
<evidence type="ECO:0000256" key="5">
    <source>
        <dbReference type="SAM" id="Phobius"/>
    </source>
</evidence>
<evidence type="ECO:0000256" key="3">
    <source>
        <dbReference type="ARBA" id="ARBA00022989"/>
    </source>
</evidence>
<gene>
    <name evidence="7" type="ORF">FPZ41_06900</name>
</gene>
<keyword evidence="8" id="KW-1185">Reference proteome</keyword>
<dbReference type="Proteomes" id="UP000373149">
    <property type="component" value="Unassembled WGS sequence"/>
</dbReference>
<dbReference type="InterPro" id="IPR011701">
    <property type="entry name" value="MFS"/>
</dbReference>
<dbReference type="Gene3D" id="1.20.1250.20">
    <property type="entry name" value="MFS general substrate transporter like domains"/>
    <property type="match status" value="1"/>
</dbReference>
<dbReference type="InterPro" id="IPR051788">
    <property type="entry name" value="MFS_Transporter"/>
</dbReference>
<feature type="domain" description="Major facilitator superfamily (MFS) profile" evidence="6">
    <location>
        <begin position="1"/>
        <end position="327"/>
    </location>
</feature>
<comment type="subcellular location">
    <subcellularLocation>
        <location evidence="1">Cell membrane</location>
        <topology evidence="1">Multi-pass membrane protein</topology>
    </subcellularLocation>
</comment>
<dbReference type="Pfam" id="PF07690">
    <property type="entry name" value="MFS_1"/>
    <property type="match status" value="1"/>
</dbReference>
<feature type="transmembrane region" description="Helical" evidence="5">
    <location>
        <begin position="252"/>
        <end position="273"/>
    </location>
</feature>
<dbReference type="InterPro" id="IPR036259">
    <property type="entry name" value="MFS_trans_sf"/>
</dbReference>
<dbReference type="GO" id="GO:0005886">
    <property type="term" value="C:plasma membrane"/>
    <property type="evidence" value="ECO:0007669"/>
    <property type="project" value="UniProtKB-SubCell"/>
</dbReference>
<feature type="transmembrane region" description="Helical" evidence="5">
    <location>
        <begin position="215"/>
        <end position="232"/>
    </location>
</feature>
<organism evidence="7 8">
    <name type="scientific">Streptomyces acidicola</name>
    <dbReference type="NCBI Taxonomy" id="2596892"/>
    <lineage>
        <taxon>Bacteria</taxon>
        <taxon>Bacillati</taxon>
        <taxon>Actinomycetota</taxon>
        <taxon>Actinomycetes</taxon>
        <taxon>Kitasatosporales</taxon>
        <taxon>Streptomycetaceae</taxon>
        <taxon>Streptomyces</taxon>
    </lineage>
</organism>
<evidence type="ECO:0000259" key="6">
    <source>
        <dbReference type="PROSITE" id="PS50850"/>
    </source>
</evidence>
<evidence type="ECO:0000313" key="7">
    <source>
        <dbReference type="EMBL" id="MPY48322.1"/>
    </source>
</evidence>
<proteinExistence type="predicted"/>
<sequence length="327" mass="34096">MDLAMRRRRRALFVFFFLPGIALSSWVTRTPDVRDQLGASTAEMGLVLFGLSVGSMLGILCSGRLVSRYGTRTVIGLSTPLVIISTAVIAAGSLAHSALLVAVGLCVFGGGMGLGEVAVNIDGADVERAHGISTLPALHGFFSLGTVIGATAGMTATAQRFPVHWHLTLIAFLSAVAFGYAFRAVPVGTGRSPSRPSHSEAAQSPPVRLWRDPQLLLIGLIVLAMALAEGAANDWLPLLMVDGHGLTPALGSLVYVGFAGAMTIGRFGGAFFVARFPRGVIVRVSAVSAAIGLILVIASDNAGIDQRSHRPVSGSIYVFRVASPRPV</sequence>
<accession>A0A5N8WME4</accession>
<feature type="transmembrane region" description="Helical" evidence="5">
    <location>
        <begin position="73"/>
        <end position="92"/>
    </location>
</feature>
<evidence type="ECO:0000256" key="1">
    <source>
        <dbReference type="ARBA" id="ARBA00004651"/>
    </source>
</evidence>
<dbReference type="SUPFAM" id="SSF103473">
    <property type="entry name" value="MFS general substrate transporter"/>
    <property type="match status" value="1"/>
</dbReference>
<dbReference type="PROSITE" id="PS50850">
    <property type="entry name" value="MFS"/>
    <property type="match status" value="1"/>
</dbReference>
<name>A0A5N8WME4_9ACTN</name>
<keyword evidence="4 5" id="KW-0472">Membrane</keyword>
<keyword evidence="2 5" id="KW-0812">Transmembrane</keyword>
<evidence type="ECO:0000256" key="2">
    <source>
        <dbReference type="ARBA" id="ARBA00022692"/>
    </source>
</evidence>
<feature type="transmembrane region" description="Helical" evidence="5">
    <location>
        <begin position="40"/>
        <end position="61"/>
    </location>
</feature>
<feature type="transmembrane region" description="Helical" evidence="5">
    <location>
        <begin position="280"/>
        <end position="298"/>
    </location>
</feature>